<keyword evidence="6 7" id="KW-0472">Membrane</keyword>
<reference evidence="8 9" key="1">
    <citation type="journal article" date="2010" name="Int. J. Syst. Evol. Microbiol.">
        <title>Thiohalobacter thiocyanaticus gen. nov., sp. nov., a moderately halophilic, sulfur-oxidizing gammaproteobacterium from hypersaline lakes, that utilizes thiocyanate.</title>
        <authorList>
            <person name="Sorokin D.Y."/>
            <person name="Kovaleva O.L."/>
            <person name="Tourova T.P."/>
            <person name="Muyzer G."/>
        </authorList>
    </citation>
    <scope>NUCLEOTIDE SEQUENCE [LARGE SCALE GENOMIC DNA]</scope>
    <source>
        <strain evidence="8 9">Hrh1</strain>
    </source>
</reference>
<dbReference type="Proteomes" id="UP000287798">
    <property type="component" value="Unassembled WGS sequence"/>
</dbReference>
<keyword evidence="3" id="KW-1003">Cell membrane</keyword>
<evidence type="ECO:0000313" key="8">
    <source>
        <dbReference type="EMBL" id="RRQ21282.1"/>
    </source>
</evidence>
<evidence type="ECO:0000256" key="1">
    <source>
        <dbReference type="ARBA" id="ARBA00004651"/>
    </source>
</evidence>
<dbReference type="InterPro" id="IPR051907">
    <property type="entry name" value="DoxX-like_oxidoreductase"/>
</dbReference>
<comment type="caution">
    <text evidence="8">The sequence shown here is derived from an EMBL/GenBank/DDBJ whole genome shotgun (WGS) entry which is preliminary data.</text>
</comment>
<evidence type="ECO:0000256" key="4">
    <source>
        <dbReference type="ARBA" id="ARBA00022692"/>
    </source>
</evidence>
<proteinExistence type="inferred from homology"/>
<feature type="transmembrane region" description="Helical" evidence="7">
    <location>
        <begin position="90"/>
        <end position="108"/>
    </location>
</feature>
<evidence type="ECO:0000256" key="2">
    <source>
        <dbReference type="ARBA" id="ARBA00006679"/>
    </source>
</evidence>
<evidence type="ECO:0000313" key="9">
    <source>
        <dbReference type="Proteomes" id="UP000287798"/>
    </source>
</evidence>
<name>A0A426QHR1_9GAMM</name>
<dbReference type="InterPro" id="IPR032808">
    <property type="entry name" value="DoxX"/>
</dbReference>
<dbReference type="PANTHER" id="PTHR33452:SF19">
    <property type="entry name" value="DOXX FAMILY PROTEIN"/>
    <property type="match status" value="1"/>
</dbReference>
<evidence type="ECO:0000256" key="5">
    <source>
        <dbReference type="ARBA" id="ARBA00022989"/>
    </source>
</evidence>
<comment type="subcellular location">
    <subcellularLocation>
        <location evidence="1">Cell membrane</location>
        <topology evidence="1">Multi-pass membrane protein</topology>
    </subcellularLocation>
</comment>
<dbReference type="PANTHER" id="PTHR33452">
    <property type="entry name" value="OXIDOREDUCTASE CATD-RELATED"/>
    <property type="match status" value="1"/>
</dbReference>
<keyword evidence="5 7" id="KW-1133">Transmembrane helix</keyword>
<dbReference type="GO" id="GO:0005886">
    <property type="term" value="C:plasma membrane"/>
    <property type="evidence" value="ECO:0007669"/>
    <property type="project" value="UniProtKB-SubCell"/>
</dbReference>
<feature type="transmembrane region" description="Helical" evidence="7">
    <location>
        <begin position="167"/>
        <end position="187"/>
    </location>
</feature>
<keyword evidence="9" id="KW-1185">Reference proteome</keyword>
<keyword evidence="4 7" id="KW-0812">Transmembrane</keyword>
<feature type="transmembrane region" description="Helical" evidence="7">
    <location>
        <begin position="57"/>
        <end position="83"/>
    </location>
</feature>
<accession>A0A426QHR1</accession>
<dbReference type="OrthoDB" id="346004at2"/>
<gene>
    <name evidence="8" type="ORF">D6C00_04510</name>
</gene>
<dbReference type="AlphaFoldDB" id="A0A426QHR1"/>
<evidence type="ECO:0000256" key="7">
    <source>
        <dbReference type="SAM" id="Phobius"/>
    </source>
</evidence>
<comment type="similarity">
    <text evidence="2">Belongs to the DoxX family.</text>
</comment>
<protein>
    <submittedName>
        <fullName evidence="8">DoxX family protein</fullName>
    </submittedName>
</protein>
<dbReference type="RefSeq" id="WP_125180498.1">
    <property type="nucleotide sequence ID" value="NZ_QZMU01000001.1"/>
</dbReference>
<dbReference type="EMBL" id="QZMU01000001">
    <property type="protein sequence ID" value="RRQ21282.1"/>
    <property type="molecule type" value="Genomic_DNA"/>
</dbReference>
<evidence type="ECO:0000256" key="3">
    <source>
        <dbReference type="ARBA" id="ARBA00022475"/>
    </source>
</evidence>
<evidence type="ECO:0000256" key="6">
    <source>
        <dbReference type="ARBA" id="ARBA00023136"/>
    </source>
</evidence>
<organism evidence="8 9">
    <name type="scientific">Thiohalobacter thiocyanaticus</name>
    <dbReference type="NCBI Taxonomy" id="585455"/>
    <lineage>
        <taxon>Bacteria</taxon>
        <taxon>Pseudomonadati</taxon>
        <taxon>Pseudomonadota</taxon>
        <taxon>Gammaproteobacteria</taxon>
        <taxon>Thiohalobacterales</taxon>
        <taxon>Thiohalobacteraceae</taxon>
        <taxon>Thiohalobacter</taxon>
    </lineage>
</organism>
<dbReference type="Pfam" id="PF07681">
    <property type="entry name" value="DoxX"/>
    <property type="match status" value="1"/>
</dbReference>
<sequence length="198" mass="22290">MLNMLQGLQNLLDRTRVLDFLGPLALRLYLAPVFWMAGTSKLGDMENTIAWFGNPDWGLGLPAPALMAWLAALTETVGALLLLAGFAVRWISLPLMFTMLVAMVTVHWQHGWQAIADAKFCLFNCADAQAAAERLSAAREILREHGNYSWLTEQGSFVILNNGIEFAATYFIMLLVLFFMGAGRYLSLDYWIARRFRH</sequence>
<feature type="transmembrane region" description="Helical" evidence="7">
    <location>
        <begin position="20"/>
        <end position="37"/>
    </location>
</feature>